<keyword evidence="2" id="KW-0813">Transport</keyword>
<evidence type="ECO:0000256" key="1">
    <source>
        <dbReference type="ARBA" id="ARBA00004141"/>
    </source>
</evidence>
<dbReference type="Pfam" id="PF07885">
    <property type="entry name" value="Ion_trans_2"/>
    <property type="match status" value="1"/>
</dbReference>
<proteinExistence type="predicted"/>
<feature type="transmembrane region" description="Helical" evidence="8">
    <location>
        <begin position="127"/>
        <end position="145"/>
    </location>
</feature>
<dbReference type="PANTHER" id="PTHR11003">
    <property type="entry name" value="POTASSIUM CHANNEL, SUBFAMILY K"/>
    <property type="match status" value="1"/>
</dbReference>
<evidence type="ECO:0000256" key="8">
    <source>
        <dbReference type="SAM" id="Phobius"/>
    </source>
</evidence>
<organism evidence="10 11">
    <name type="scientific">Discina gigas</name>
    <dbReference type="NCBI Taxonomy" id="1032678"/>
    <lineage>
        <taxon>Eukaryota</taxon>
        <taxon>Fungi</taxon>
        <taxon>Dikarya</taxon>
        <taxon>Ascomycota</taxon>
        <taxon>Pezizomycotina</taxon>
        <taxon>Pezizomycetes</taxon>
        <taxon>Pezizales</taxon>
        <taxon>Discinaceae</taxon>
        <taxon>Discina</taxon>
    </lineage>
</organism>
<evidence type="ECO:0000256" key="6">
    <source>
        <dbReference type="ARBA" id="ARBA00023136"/>
    </source>
</evidence>
<comment type="caution">
    <text evidence="10">The sequence shown here is derived from an EMBL/GenBank/DDBJ whole genome shotgun (WGS) entry which is preliminary data.</text>
</comment>
<dbReference type="Proteomes" id="UP001447188">
    <property type="component" value="Unassembled WGS sequence"/>
</dbReference>
<comment type="subcellular location">
    <subcellularLocation>
        <location evidence="1">Membrane</location>
        <topology evidence="1">Multi-pass membrane protein</topology>
    </subcellularLocation>
</comment>
<keyword evidence="4 8" id="KW-1133">Transmembrane helix</keyword>
<dbReference type="PANTHER" id="PTHR11003:SF342">
    <property type="entry name" value="OUTWARD-RECTIFIER POTASSIUM CHANNEL TOK1"/>
    <property type="match status" value="1"/>
</dbReference>
<keyword evidence="6 8" id="KW-0472">Membrane</keyword>
<feature type="domain" description="Potassium channel" evidence="9">
    <location>
        <begin position="110"/>
        <end position="181"/>
    </location>
</feature>
<protein>
    <recommendedName>
        <fullName evidence="9">Potassium channel domain-containing protein</fullName>
    </recommendedName>
</protein>
<evidence type="ECO:0000256" key="3">
    <source>
        <dbReference type="ARBA" id="ARBA00022692"/>
    </source>
</evidence>
<name>A0ABR3GMQ5_9PEZI</name>
<evidence type="ECO:0000313" key="11">
    <source>
        <dbReference type="Proteomes" id="UP001447188"/>
    </source>
</evidence>
<dbReference type="EMBL" id="JBBBZM010000038">
    <property type="protein sequence ID" value="KAL0637205.1"/>
    <property type="molecule type" value="Genomic_DNA"/>
</dbReference>
<evidence type="ECO:0000256" key="4">
    <source>
        <dbReference type="ARBA" id="ARBA00022989"/>
    </source>
</evidence>
<dbReference type="InterPro" id="IPR003280">
    <property type="entry name" value="2pore_dom_K_chnl"/>
</dbReference>
<accession>A0ABR3GMQ5</accession>
<sequence length="334" mass="37372">MKTTLGRSVLVPYTFVGIALLGLVVAAIRNVVVEDARERLIKRHMYSKNIRQKERFGVVQGLRSGTGTSTMVGQVSDAENYAEFQAMRKRQKKLKKSRAFAATGVTIGVFVVFWIGGAALFAATEGWSFFEGFYFAFVSLITIGYGDYTVGTDAGRALFILWSFMAVPLMTILVSSVGDTIISTLQKTGVKEEEDDGLRVDANETPTTTREVQRGIINDNRVFLAPGTESEAGSELAELVQNKLPQDLVMLSEKLMRYAEDVVSTANREFSFADFREMQSDTGVSYNFQEVVMPFNEELVFLRTYMMAIERVKEELRLAIDELAALRHMNHIRS</sequence>
<feature type="transmembrane region" description="Helical" evidence="8">
    <location>
        <begin position="157"/>
        <end position="178"/>
    </location>
</feature>
<dbReference type="SUPFAM" id="SSF81324">
    <property type="entry name" value="Voltage-gated potassium channels"/>
    <property type="match status" value="1"/>
</dbReference>
<reference evidence="10 11" key="1">
    <citation type="submission" date="2024-02" db="EMBL/GenBank/DDBJ databases">
        <title>Discinaceae phylogenomics.</title>
        <authorList>
            <person name="Dirks A.C."/>
            <person name="James T.Y."/>
        </authorList>
    </citation>
    <scope>NUCLEOTIDE SEQUENCE [LARGE SCALE GENOMIC DNA]</scope>
    <source>
        <strain evidence="10 11">ACD0624</strain>
    </source>
</reference>
<dbReference type="InterPro" id="IPR013099">
    <property type="entry name" value="K_chnl_dom"/>
</dbReference>
<evidence type="ECO:0000259" key="9">
    <source>
        <dbReference type="Pfam" id="PF07885"/>
    </source>
</evidence>
<feature type="transmembrane region" description="Helical" evidence="8">
    <location>
        <begin position="99"/>
        <end position="121"/>
    </location>
</feature>
<gene>
    <name evidence="10" type="ORF">Q9L58_003855</name>
</gene>
<keyword evidence="11" id="KW-1185">Reference proteome</keyword>
<keyword evidence="3 8" id="KW-0812">Transmembrane</keyword>
<evidence type="ECO:0000313" key="10">
    <source>
        <dbReference type="EMBL" id="KAL0637205.1"/>
    </source>
</evidence>
<keyword evidence="7" id="KW-0407">Ion channel</keyword>
<feature type="transmembrane region" description="Helical" evidence="8">
    <location>
        <begin position="12"/>
        <end position="33"/>
    </location>
</feature>
<evidence type="ECO:0000256" key="5">
    <source>
        <dbReference type="ARBA" id="ARBA00023065"/>
    </source>
</evidence>
<keyword evidence="5" id="KW-0406">Ion transport</keyword>
<evidence type="ECO:0000256" key="7">
    <source>
        <dbReference type="ARBA" id="ARBA00023303"/>
    </source>
</evidence>
<evidence type="ECO:0000256" key="2">
    <source>
        <dbReference type="ARBA" id="ARBA00022448"/>
    </source>
</evidence>
<dbReference type="Gene3D" id="1.10.287.70">
    <property type="match status" value="1"/>
</dbReference>